<protein>
    <submittedName>
        <fullName evidence="6">LysR family transcriptional regulator</fullName>
    </submittedName>
</protein>
<proteinExistence type="inferred from homology"/>
<dbReference type="PANTHER" id="PTHR30126:SF40">
    <property type="entry name" value="HTH-TYPE TRANSCRIPTIONAL REGULATOR GLTR"/>
    <property type="match status" value="1"/>
</dbReference>
<evidence type="ECO:0000256" key="2">
    <source>
        <dbReference type="ARBA" id="ARBA00023015"/>
    </source>
</evidence>
<dbReference type="InterPro" id="IPR036388">
    <property type="entry name" value="WH-like_DNA-bd_sf"/>
</dbReference>
<sequence>MRNIDLDSLEIFKAVVDVGSVVKAAAHLNRVPSNVTTRIKNLEERLGVQLFQRYGGKLTPSAEGELLLGYADRLLRIATEAELAMRRAKPQGVLRIGTLESTAAARLPPLLAAFHQRYPDVQIEMVTGTSTALIARIHRYEIEAAFVSEPFQLADVETQPMFTEDLVLIASKNAKHVETARDLQGCTIVAFATGCSYRTIFERWLTTIGVMPTRILELGSYHAIVACVAAGSGVGIVPRSVLRAVHTETEVKILPLPADVALTRTHLVWRAGHRSLSLDAFKKEIALFSAPTESARAVAAEDPSFEATAAS</sequence>
<dbReference type="Proteomes" id="UP000216429">
    <property type="component" value="Unassembled WGS sequence"/>
</dbReference>
<name>A0A261VE19_9BORD</name>
<comment type="caution">
    <text evidence="6">The sequence shown here is derived from an EMBL/GenBank/DDBJ whole genome shotgun (WGS) entry which is preliminary data.</text>
</comment>
<organism evidence="6 7">
    <name type="scientific">Bordetella genomosp. 12</name>
    <dbReference type="NCBI Taxonomy" id="463035"/>
    <lineage>
        <taxon>Bacteria</taxon>
        <taxon>Pseudomonadati</taxon>
        <taxon>Pseudomonadota</taxon>
        <taxon>Betaproteobacteria</taxon>
        <taxon>Burkholderiales</taxon>
        <taxon>Alcaligenaceae</taxon>
        <taxon>Bordetella</taxon>
    </lineage>
</organism>
<evidence type="ECO:0000259" key="5">
    <source>
        <dbReference type="PROSITE" id="PS50931"/>
    </source>
</evidence>
<dbReference type="SUPFAM" id="SSF53850">
    <property type="entry name" value="Periplasmic binding protein-like II"/>
    <property type="match status" value="1"/>
</dbReference>
<dbReference type="GO" id="GO:0003700">
    <property type="term" value="F:DNA-binding transcription factor activity"/>
    <property type="evidence" value="ECO:0007669"/>
    <property type="project" value="InterPro"/>
</dbReference>
<dbReference type="GO" id="GO:0000976">
    <property type="term" value="F:transcription cis-regulatory region binding"/>
    <property type="evidence" value="ECO:0007669"/>
    <property type="project" value="TreeGrafter"/>
</dbReference>
<keyword evidence="2" id="KW-0805">Transcription regulation</keyword>
<keyword evidence="7" id="KW-1185">Reference proteome</keyword>
<dbReference type="Pfam" id="PF03466">
    <property type="entry name" value="LysR_substrate"/>
    <property type="match status" value="1"/>
</dbReference>
<dbReference type="AlphaFoldDB" id="A0A261VE19"/>
<evidence type="ECO:0000256" key="3">
    <source>
        <dbReference type="ARBA" id="ARBA00023125"/>
    </source>
</evidence>
<dbReference type="InterPro" id="IPR005119">
    <property type="entry name" value="LysR_subst-bd"/>
</dbReference>
<dbReference type="Gene3D" id="1.10.10.10">
    <property type="entry name" value="Winged helix-like DNA-binding domain superfamily/Winged helix DNA-binding domain"/>
    <property type="match status" value="1"/>
</dbReference>
<accession>A0A261VE19</accession>
<dbReference type="OrthoDB" id="464481at2"/>
<gene>
    <name evidence="6" type="ORF">CAL22_16430</name>
</gene>
<dbReference type="CDD" id="cd08442">
    <property type="entry name" value="PBP2_YofA_SoxR_like"/>
    <property type="match status" value="1"/>
</dbReference>
<dbReference type="InterPro" id="IPR036390">
    <property type="entry name" value="WH_DNA-bd_sf"/>
</dbReference>
<dbReference type="PROSITE" id="PS50931">
    <property type="entry name" value="HTH_LYSR"/>
    <property type="match status" value="1"/>
</dbReference>
<dbReference type="Gene3D" id="3.40.190.290">
    <property type="match status" value="1"/>
</dbReference>
<dbReference type="PANTHER" id="PTHR30126">
    <property type="entry name" value="HTH-TYPE TRANSCRIPTIONAL REGULATOR"/>
    <property type="match status" value="1"/>
</dbReference>
<dbReference type="InterPro" id="IPR000847">
    <property type="entry name" value="LysR_HTH_N"/>
</dbReference>
<evidence type="ECO:0000256" key="1">
    <source>
        <dbReference type="ARBA" id="ARBA00009437"/>
    </source>
</evidence>
<keyword evidence="4" id="KW-0804">Transcription</keyword>
<dbReference type="RefSeq" id="WP_094815058.1">
    <property type="nucleotide sequence ID" value="NZ_NEVU01000003.1"/>
</dbReference>
<evidence type="ECO:0000313" key="7">
    <source>
        <dbReference type="Proteomes" id="UP000216429"/>
    </source>
</evidence>
<evidence type="ECO:0000256" key="4">
    <source>
        <dbReference type="ARBA" id="ARBA00023163"/>
    </source>
</evidence>
<dbReference type="Pfam" id="PF00126">
    <property type="entry name" value="HTH_1"/>
    <property type="match status" value="1"/>
</dbReference>
<keyword evidence="3" id="KW-0238">DNA-binding</keyword>
<dbReference type="SUPFAM" id="SSF46785">
    <property type="entry name" value="Winged helix' DNA-binding domain"/>
    <property type="match status" value="1"/>
</dbReference>
<comment type="similarity">
    <text evidence="1">Belongs to the LysR transcriptional regulatory family.</text>
</comment>
<evidence type="ECO:0000313" key="6">
    <source>
        <dbReference type="EMBL" id="OZI71413.1"/>
    </source>
</evidence>
<dbReference type="EMBL" id="NEVU01000003">
    <property type="protein sequence ID" value="OZI71413.1"/>
    <property type="molecule type" value="Genomic_DNA"/>
</dbReference>
<reference evidence="7" key="1">
    <citation type="submission" date="2017-05" db="EMBL/GenBank/DDBJ databases">
        <title>Complete and WGS of Bordetella genogroups.</title>
        <authorList>
            <person name="Spilker T."/>
            <person name="Lipuma J."/>
        </authorList>
    </citation>
    <scope>NUCLEOTIDE SEQUENCE [LARGE SCALE GENOMIC DNA]</scope>
    <source>
        <strain evidence="7">AU6712</strain>
    </source>
</reference>
<feature type="domain" description="HTH lysR-type" evidence="5">
    <location>
        <begin position="4"/>
        <end position="61"/>
    </location>
</feature>